<dbReference type="GO" id="GO:0036180">
    <property type="term" value="P:filamentous growth of a population of unicellular organisms in response to biotic stimulus"/>
    <property type="evidence" value="ECO:0000315"/>
    <property type="project" value="CGD"/>
</dbReference>
<evidence type="ECO:0000256" key="1">
    <source>
        <dbReference type="ARBA" id="ARBA00004496"/>
    </source>
</evidence>
<dbReference type="GO" id="GO:0042030">
    <property type="term" value="F:ATPase inhibitor activity"/>
    <property type="evidence" value="ECO:0007669"/>
    <property type="project" value="EnsemblFungi"/>
</dbReference>
<dbReference type="SUPFAM" id="SSF48371">
    <property type="entry name" value="ARM repeat"/>
    <property type="match status" value="2"/>
</dbReference>
<comment type="subcellular location">
    <subcellularLocation>
        <location evidence="1">Cytoplasm</location>
    </subcellularLocation>
</comment>
<dbReference type="Pfam" id="PF24492">
    <property type="entry name" value="HEAT_ECM29"/>
    <property type="match status" value="1"/>
</dbReference>
<evidence type="ECO:0000256" key="4">
    <source>
        <dbReference type="ARBA" id="ARBA00022942"/>
    </source>
</evidence>
<dbReference type="InterPro" id="IPR016024">
    <property type="entry name" value="ARM-type_fold"/>
</dbReference>
<dbReference type="GO" id="GO:0030447">
    <property type="term" value="P:filamentous growth"/>
    <property type="evidence" value="ECO:0000315"/>
    <property type="project" value="CGD"/>
</dbReference>
<dbReference type="RefSeq" id="XP_719868.2">
    <property type="nucleotide sequence ID" value="XM_714775.2"/>
</dbReference>
<dbReference type="KEGG" id="cal:CAALFM_C307260CA"/>
<keyword evidence="9" id="KW-1185">Reference proteome</keyword>
<feature type="domain" description="Proteasome adapter and scaffold protein ECM29 HEAT-repeat" evidence="6">
    <location>
        <begin position="1310"/>
        <end position="1471"/>
    </location>
</feature>
<dbReference type="CGD" id="CAL0000189348">
    <property type="gene designation" value="ECM29"/>
</dbReference>
<dbReference type="InterPro" id="IPR024372">
    <property type="entry name" value="Ecm29_N"/>
</dbReference>
<feature type="domain" description="Proteasome component Ecm29 N-terminal" evidence="5">
    <location>
        <begin position="54"/>
        <end position="540"/>
    </location>
</feature>
<keyword evidence="4" id="KW-0647">Proteasome</keyword>
<dbReference type="VEuPathDB" id="FungiDB:C3_07260C_A"/>
<dbReference type="GeneID" id="3638433"/>
<dbReference type="Pfam" id="PF13001">
    <property type="entry name" value="ECM29_N"/>
    <property type="match status" value="1"/>
</dbReference>
<evidence type="ECO:0000259" key="5">
    <source>
        <dbReference type="Pfam" id="PF13001"/>
    </source>
</evidence>
<dbReference type="GO" id="GO:0036503">
    <property type="term" value="P:ERAD pathway"/>
    <property type="evidence" value="ECO:0000318"/>
    <property type="project" value="GO_Central"/>
</dbReference>
<reference evidence="8 9" key="3">
    <citation type="journal article" date="2013" name="Genome Biol.">
        <title>Assembly of a phased diploid Candida albicans genome facilitates allele-specific measurements and provides a simple model for repeat and indel structure.</title>
        <authorList>
            <person name="Muzzey D."/>
            <person name="Schwartz K."/>
            <person name="Weissman J.S."/>
            <person name="Sherlock G."/>
        </authorList>
    </citation>
    <scope>NUCLEOTIDE SEQUENCE [LARGE SCALE GENOMIC DNA]</scope>
    <source>
        <strain evidence="9">SC5314 / ATCC MYA-2876</strain>
    </source>
</reference>
<dbReference type="InterPro" id="IPR011989">
    <property type="entry name" value="ARM-like"/>
</dbReference>
<dbReference type="EMBL" id="CP017625">
    <property type="protein sequence ID" value="AOW28728.1"/>
    <property type="molecule type" value="Genomic_DNA"/>
</dbReference>
<dbReference type="AlphaFoldDB" id="A0A1D8PKU7"/>
<keyword evidence="2" id="KW-0963">Cytoplasm</keyword>
<dbReference type="GO" id="GO:0005737">
    <property type="term" value="C:cytoplasm"/>
    <property type="evidence" value="ECO:0000318"/>
    <property type="project" value="GO_Central"/>
</dbReference>
<dbReference type="eggNOG" id="KOG0915">
    <property type="taxonomic scope" value="Eukaryota"/>
</dbReference>
<dbReference type="Gene3D" id="1.25.10.10">
    <property type="entry name" value="Leucine-rich Repeat Variant"/>
    <property type="match status" value="4"/>
</dbReference>
<dbReference type="GO" id="GO:0009267">
    <property type="term" value="P:cellular response to starvation"/>
    <property type="evidence" value="ECO:0000315"/>
    <property type="project" value="CGD"/>
</dbReference>
<protein>
    <submittedName>
        <fullName evidence="8">Ecm29p</fullName>
    </submittedName>
</protein>
<sequence>MQMLVLANSSFRLNSFFSLCCKTKILPLFLLLPKTPKNNQNFSLLMSSQELALVNKVELRIALAENDKQFENALNIYLAPVLLKLASPHIEVRQAVLKIIQHIVPRITAARTIKLPVEALIQQIKTPNVETDPTSVRLYSALFVSRGVDRLNEEEKKQLIPTIIEGLHNYPNSISARIFNIICKLLQNWKMPMKGTDEYDNMRRFLQLDKNPIDEQYLSLLISKFLLLLPESTNKATPGLSVQDNAFFTTDAAVTYKTRDDIFQVKNNLLEFLKSGFIPEQIALPLLIASADPSSSINEPSEIAFRKLGVDFDSIIVYDNISFIDYIISLFLGTNAPAVDSNLQCKILQVLIKSHKVHSQDKIASAALGSDNSRLRSLAIQFIRKLGQSPVPEENLEKFNEDIAHQLRNSIIAEGWPCVEVSMGTNYSNKIKDVNSKYEALGEILKSQPSIFFNDWSFLEFLFDSLGATNQSPELTPSIQQALSGLTVHLSSLSDSRKIELKSLLRKYITIDSAKYIVVKYVNSTYPFQDPEARYLSILGTSKTHAPHTIEEGLNGLHPYWFNINQAGNTTEFKSTSYLLGQESSVEFPSFESFIATLSTEIENAKTSHDNAIFLSLPKAIGFAEQVLVMNAVKDKTTVIACDQDWSIRLEKAIEMNDTVRNLIIAKMQNPTVQESVFKLLSICVDAVTGQFDNSTSITTDTSYGLILARLLSSAFSTAVEALIPKSQDLLRLVDADVLDDISLARVCKSFAIIASHPGVSDEDVGSLLNQLIANATYKKSKGRLLAASYLISRIVLRNRLQVIPTSVLTSILQMLETMLSESGFYYSALDAISQLAMFGVLGPIVNQDLSSFVDRFKDIIRAKVKKIDERSVIAFGYLTLTGKTGSDSESLSDDEQIIFNTHVSKQVEYLFTSGEALVVAAAGWNSKLLSKQLDIPDATVEYIPHDTSRVAALLNNILAACRNTQPSLRKAGCIWLLSLVQYCNNLDAVRSKAAEIHVAFMRFLADRDELVQESASRGLGLVYEMGDFDLKETLVKSLLKSFTQSNTSSFTSGSVEHDTELFEPDLLRTNEGSVSTYKDVLNLAQDVGDPSLVYKFMSLAKSSSLWSSRKGIAFGLESILAQSSLDKLLTDNQQLADRLIPKLFRYRYDPNVGVSTSMNDIWNALIKDTSKAVDANFDKILKELLTSMGKKEWRTRQGSTAAMNDLLQMVELNKYQSKLDDIWTMSFRVMDDIKESVRKEGTNLTKSLATKLTRLLETNSNASTNTKSILSFLIPFLLGSKGLLSDSQEVKDFALETVLKLCKSGNKSMKEYVPELIENFINLFSSLEPEVVNYLVLNASKYNVDHNEIDAKRMKSVGHSPLMDAIEKLLNQLDDLLLPDFITRLERTIKKGVGLPTKVSAAMVIMNMVTHHLHMVKPYGDRLLVVAMTQINDRNDTVASSYAAACGHLCRIAKVETVIKYSNKITKMYFEATDAGDERSRVLASVASESVSKYSGDKFETVASAFLPVAYIGRFDPSKEVVENFEREWIENTSGGNSAIKLYLVEIIDLVKKYLKSNDFLIRKTLAKALSNLCLVIDNLNQFSITIIDEILKLLIESNKGKSWDGKELVFDSLVSFAIMSKTYIAHHQDIYEAINKTVTVEIKRRNKAYQKHAIVSCGKYIHHFHEDDELVDLYIEIMTNVLSDRYDSTDDDSDEEMDDEGDTRKLNAKENIELEEKKLKILNNVAVAFYTQPDINNQLFEFVFDRLVKIFQSQFIENTWRSKLETTEIFKKVLTEIEDSGKQVNANLLISTWEFLKQKCLTVDSIENVKIQFIRLSKQLNLYLNKVHQTSTIIDALEEFSRTENSNVVLTELRKTT</sequence>
<evidence type="ECO:0000256" key="2">
    <source>
        <dbReference type="ARBA" id="ARBA00022490"/>
    </source>
</evidence>
<organism evidence="8 9">
    <name type="scientific">Candida albicans (strain SC5314 / ATCC MYA-2876)</name>
    <name type="common">Yeast</name>
    <dbReference type="NCBI Taxonomy" id="237561"/>
    <lineage>
        <taxon>Eukaryota</taxon>
        <taxon>Fungi</taxon>
        <taxon>Dikarya</taxon>
        <taxon>Ascomycota</taxon>
        <taxon>Saccharomycotina</taxon>
        <taxon>Pichiomycetes</taxon>
        <taxon>Debaryomycetaceae</taxon>
        <taxon>Candida/Lodderomyces clade</taxon>
        <taxon>Candida</taxon>
    </lineage>
</organism>
<dbReference type="GO" id="GO:0005634">
    <property type="term" value="C:nucleus"/>
    <property type="evidence" value="ECO:0000318"/>
    <property type="project" value="GO_Central"/>
</dbReference>
<dbReference type="STRING" id="237561.A0A1D8PKU7"/>
<dbReference type="InterPro" id="IPR055443">
    <property type="entry name" value="HEAT_ECM29"/>
</dbReference>
<reference evidence="8 9" key="1">
    <citation type="journal article" date="2004" name="Proc. Natl. Acad. Sci. U.S.A.">
        <title>The diploid genome sequence of Candida albicans.</title>
        <authorList>
            <person name="Jones T."/>
            <person name="Federspiel N.A."/>
            <person name="Chibana H."/>
            <person name="Dungan J."/>
            <person name="Kalman S."/>
            <person name="Magee B.B."/>
            <person name="Newport G."/>
            <person name="Thorstenson Y.R."/>
            <person name="Agabian N."/>
            <person name="Magee P.T."/>
            <person name="Davis R.W."/>
            <person name="Scherer S."/>
        </authorList>
    </citation>
    <scope>NUCLEOTIDE SEQUENCE [LARGE SCALE GENOMIC DNA]</scope>
    <source>
        <strain evidence="9">SC5314 / ATCC MYA-2876</strain>
    </source>
</reference>
<evidence type="ECO:0000256" key="3">
    <source>
        <dbReference type="ARBA" id="ARBA00022737"/>
    </source>
</evidence>
<evidence type="ECO:0000313" key="8">
    <source>
        <dbReference type="EMBL" id="AOW28728.1"/>
    </source>
</evidence>
<dbReference type="GO" id="GO:0000502">
    <property type="term" value="C:proteasome complex"/>
    <property type="evidence" value="ECO:0007669"/>
    <property type="project" value="UniProtKB-KW"/>
</dbReference>
<dbReference type="Proteomes" id="UP000000559">
    <property type="component" value="Chromosome 3"/>
</dbReference>
<dbReference type="OrthoDB" id="16066at2759"/>
<accession>A0A1D8PKU7</accession>
<dbReference type="PANTHER" id="PTHR23346">
    <property type="entry name" value="TRANSLATIONAL ACTIVATOR GCN1-RELATED"/>
    <property type="match status" value="1"/>
</dbReference>
<evidence type="ECO:0000313" key="7">
    <source>
        <dbReference type="CGD" id="CAL0000189348"/>
    </source>
</evidence>
<keyword evidence="3" id="KW-0677">Repeat</keyword>
<evidence type="ECO:0000259" key="6">
    <source>
        <dbReference type="Pfam" id="PF24492"/>
    </source>
</evidence>
<dbReference type="OMA" id="CRIKDIE"/>
<dbReference type="InParanoid" id="A0A1D8PKU7"/>
<dbReference type="GO" id="GO:0043248">
    <property type="term" value="P:proteasome assembly"/>
    <property type="evidence" value="ECO:0007669"/>
    <property type="project" value="EnsemblFungi"/>
</dbReference>
<dbReference type="PANTHER" id="PTHR23346:SF19">
    <property type="entry name" value="PROTEASOME ADAPTER AND SCAFFOLD PROTEIN ECM29"/>
    <property type="match status" value="1"/>
</dbReference>
<dbReference type="Pfam" id="PF23731">
    <property type="entry name" value="ARM_ECM29_C"/>
    <property type="match status" value="1"/>
</dbReference>
<proteinExistence type="predicted"/>
<dbReference type="FunCoup" id="A0A1D8PKU7">
    <property type="interactions" value="1043"/>
</dbReference>
<dbReference type="GO" id="GO:0036170">
    <property type="term" value="P:filamentous growth of a population of unicellular organisms in response to starvation"/>
    <property type="evidence" value="ECO:0000315"/>
    <property type="project" value="CGD"/>
</dbReference>
<reference evidence="8 9" key="2">
    <citation type="journal article" date="2007" name="Genome Biol.">
        <title>Assembly of the Candida albicans genome into sixteen supercontigs aligned on the eight chromosomes.</title>
        <authorList>
            <person name="van het Hoog M."/>
            <person name="Rast T.J."/>
            <person name="Martchenko M."/>
            <person name="Grindle S."/>
            <person name="Dignard D."/>
            <person name="Hogues H."/>
            <person name="Cuomo C."/>
            <person name="Berriman M."/>
            <person name="Scherer S."/>
            <person name="Magee B.B."/>
            <person name="Whiteway M."/>
            <person name="Chibana H."/>
            <person name="Nantel A."/>
            <person name="Magee P.T."/>
        </authorList>
    </citation>
    <scope>GENOME REANNOTATION</scope>
    <source>
        <strain evidence="9">SC5314 / ATCC MYA-2876</strain>
    </source>
</reference>
<evidence type="ECO:0000313" key="9">
    <source>
        <dbReference type="Proteomes" id="UP000000559"/>
    </source>
</evidence>
<dbReference type="GO" id="GO:0060090">
    <property type="term" value="F:molecular adaptor activity"/>
    <property type="evidence" value="ECO:0000318"/>
    <property type="project" value="GO_Central"/>
</dbReference>
<gene>
    <name evidence="7 8" type="primary">ECM29</name>
    <name evidence="8" type="ordered locus">CAALFM_C307260CA</name>
    <name evidence="7" type="ordered locus">orf19.14064</name>
</gene>
<name>A0A1D8PKU7_CANAL</name>